<keyword evidence="2" id="KW-1185">Reference proteome</keyword>
<protein>
    <submittedName>
        <fullName evidence="1">Uncharacterized protein</fullName>
    </submittedName>
</protein>
<reference evidence="2" key="1">
    <citation type="journal article" date="2019" name="Int. J. Syst. Evol. Microbiol.">
        <title>The Global Catalogue of Microorganisms (GCM) 10K type strain sequencing project: providing services to taxonomists for standard genome sequencing and annotation.</title>
        <authorList>
            <consortium name="The Broad Institute Genomics Platform"/>
            <consortium name="The Broad Institute Genome Sequencing Center for Infectious Disease"/>
            <person name="Wu L."/>
            <person name="Ma J."/>
        </authorList>
    </citation>
    <scope>NUCLEOTIDE SEQUENCE [LARGE SCALE GENOMIC DNA]</scope>
    <source>
        <strain evidence="2">JCM 17804</strain>
    </source>
</reference>
<accession>A0ABP8HQ05</accession>
<comment type="caution">
    <text evidence="1">The sequence shown here is derived from an EMBL/GenBank/DDBJ whole genome shotgun (WGS) entry which is preliminary data.</text>
</comment>
<organism evidence="1 2">
    <name type="scientific">Variovorax defluvii</name>
    <dbReference type="NCBI Taxonomy" id="913761"/>
    <lineage>
        <taxon>Bacteria</taxon>
        <taxon>Pseudomonadati</taxon>
        <taxon>Pseudomonadota</taxon>
        <taxon>Betaproteobacteria</taxon>
        <taxon>Burkholderiales</taxon>
        <taxon>Comamonadaceae</taxon>
        <taxon>Variovorax</taxon>
    </lineage>
</organism>
<name>A0ABP8HQ05_9BURK</name>
<dbReference type="EMBL" id="BAABGJ010000020">
    <property type="protein sequence ID" value="GAA4342431.1"/>
    <property type="molecule type" value="Genomic_DNA"/>
</dbReference>
<dbReference type="RefSeq" id="WP_345538098.1">
    <property type="nucleotide sequence ID" value="NZ_BAABGJ010000020.1"/>
</dbReference>
<gene>
    <name evidence="1" type="ORF">GCM10023165_24180</name>
</gene>
<evidence type="ECO:0000313" key="2">
    <source>
        <dbReference type="Proteomes" id="UP001500975"/>
    </source>
</evidence>
<dbReference type="Proteomes" id="UP001500975">
    <property type="component" value="Unassembled WGS sequence"/>
</dbReference>
<evidence type="ECO:0000313" key="1">
    <source>
        <dbReference type="EMBL" id="GAA4342431.1"/>
    </source>
</evidence>
<sequence>MYPHVDIKKIRDRYFNYSVSTGHAGERYVRQGLRSIAECLHDAATALGTHFPVAAISYEGRALGCYHVADMEHKTLALAHTLLAKLERLEIAT</sequence>
<proteinExistence type="predicted"/>